<organism evidence="1 2">
    <name type="scientific">Propionigenium maris DSM 9537</name>
    <dbReference type="NCBI Taxonomy" id="1123000"/>
    <lineage>
        <taxon>Bacteria</taxon>
        <taxon>Fusobacteriati</taxon>
        <taxon>Fusobacteriota</taxon>
        <taxon>Fusobacteriia</taxon>
        <taxon>Fusobacteriales</taxon>
        <taxon>Fusobacteriaceae</taxon>
        <taxon>Propionigenium</taxon>
    </lineage>
</organism>
<dbReference type="CDD" id="cd01745">
    <property type="entry name" value="GATase1_2"/>
    <property type="match status" value="1"/>
</dbReference>
<dbReference type="FunFam" id="3.40.50.880:FF:000030">
    <property type="entry name" value="Gamma-glutamyl-gamma-aminobutyrate hydrolase PuuD"/>
    <property type="match status" value="1"/>
</dbReference>
<protein>
    <submittedName>
        <fullName evidence="1">Anthranilate synthase component II</fullName>
    </submittedName>
</protein>
<dbReference type="EMBL" id="BSDY01000001">
    <property type="protein sequence ID" value="GLI54593.1"/>
    <property type="molecule type" value="Genomic_DNA"/>
</dbReference>
<evidence type="ECO:0000313" key="1">
    <source>
        <dbReference type="EMBL" id="GLI54593.1"/>
    </source>
</evidence>
<reference evidence="1" key="1">
    <citation type="submission" date="2022-12" db="EMBL/GenBank/DDBJ databases">
        <title>Reference genome sequencing for broad-spectrum identification of bacterial and archaeal isolates by mass spectrometry.</title>
        <authorList>
            <person name="Sekiguchi Y."/>
            <person name="Tourlousse D.M."/>
        </authorList>
    </citation>
    <scope>NUCLEOTIDE SEQUENCE</scope>
    <source>
        <strain evidence="1">10succ1</strain>
    </source>
</reference>
<dbReference type="SUPFAM" id="SSF52317">
    <property type="entry name" value="Class I glutamine amidotransferase-like"/>
    <property type="match status" value="1"/>
</dbReference>
<dbReference type="InterPro" id="IPR044668">
    <property type="entry name" value="PuuD-like"/>
</dbReference>
<comment type="caution">
    <text evidence="1">The sequence shown here is derived from an EMBL/GenBank/DDBJ whole genome shotgun (WGS) entry which is preliminary data.</text>
</comment>
<dbReference type="GO" id="GO:0006598">
    <property type="term" value="P:polyamine catabolic process"/>
    <property type="evidence" value="ECO:0007669"/>
    <property type="project" value="TreeGrafter"/>
</dbReference>
<evidence type="ECO:0000313" key="2">
    <source>
        <dbReference type="Proteomes" id="UP001144471"/>
    </source>
</evidence>
<dbReference type="InterPro" id="IPR011697">
    <property type="entry name" value="Peptidase_C26"/>
</dbReference>
<name>A0A9W6GG15_9FUSO</name>
<dbReference type="Gene3D" id="3.40.50.880">
    <property type="match status" value="1"/>
</dbReference>
<sequence length="239" mass="27364">MKKPIIGITSAYEKERELKNYHRTTVCIDYAKSIAEAGGIPLVIPTLENREDIRAQLEMLDGLLLSGGEDINPQYYNEDFMEGMGLVSPERDKNEWTILEEFLPTGKPILGVCRGMQLLNIFYGGSLYQDMKHISGDLLKHRQDFLPELKVHRVKLEEDSILGRLFGEVVLTNSFHHQAIDRLGEDLKVIGRTSDDIIEAIEGKRKEFLLGVQWHPEMMSARGNKEMLRIFKEFVESSK</sequence>
<dbReference type="RefSeq" id="WP_281832331.1">
    <property type="nucleotide sequence ID" value="NZ_BSDY01000001.1"/>
</dbReference>
<dbReference type="GO" id="GO:0033969">
    <property type="term" value="F:gamma-glutamyl-gamma-aminobutyrate hydrolase activity"/>
    <property type="evidence" value="ECO:0007669"/>
    <property type="project" value="TreeGrafter"/>
</dbReference>
<dbReference type="PANTHER" id="PTHR43235">
    <property type="entry name" value="GLUTAMINE AMIDOTRANSFERASE PB2B2.05-RELATED"/>
    <property type="match status" value="1"/>
</dbReference>
<dbReference type="AlphaFoldDB" id="A0A9W6GG15"/>
<dbReference type="InterPro" id="IPR029062">
    <property type="entry name" value="Class_I_gatase-like"/>
</dbReference>
<dbReference type="GO" id="GO:0005829">
    <property type="term" value="C:cytosol"/>
    <property type="evidence" value="ECO:0007669"/>
    <property type="project" value="TreeGrafter"/>
</dbReference>
<accession>A0A9W6GG15</accession>
<dbReference type="Proteomes" id="UP001144471">
    <property type="component" value="Unassembled WGS sequence"/>
</dbReference>
<dbReference type="PROSITE" id="PS51273">
    <property type="entry name" value="GATASE_TYPE_1"/>
    <property type="match status" value="1"/>
</dbReference>
<keyword evidence="2" id="KW-1185">Reference proteome</keyword>
<gene>
    <name evidence="1" type="ORF">PM10SUCC1_01080</name>
</gene>
<dbReference type="Pfam" id="PF07722">
    <property type="entry name" value="Peptidase_C26"/>
    <property type="match status" value="1"/>
</dbReference>
<proteinExistence type="predicted"/>
<dbReference type="PANTHER" id="PTHR43235:SF1">
    <property type="entry name" value="GLUTAMINE AMIDOTRANSFERASE PB2B2.05-RELATED"/>
    <property type="match status" value="1"/>
</dbReference>